<organism evidence="3 4">
    <name type="scientific">Kordia aestuariivivens</name>
    <dbReference type="NCBI Taxonomy" id="2759037"/>
    <lineage>
        <taxon>Bacteria</taxon>
        <taxon>Pseudomonadati</taxon>
        <taxon>Bacteroidota</taxon>
        <taxon>Flavobacteriia</taxon>
        <taxon>Flavobacteriales</taxon>
        <taxon>Flavobacteriaceae</taxon>
        <taxon>Kordia</taxon>
    </lineage>
</organism>
<sequence>MIKYVAHITLELQSPLCIASGLESSYSDTQVRRDFNNLPVIPGTSLKGLIKSLASKEAKEYLGKDADNGNLGSSLVVSDALLVNSQGKIHTQIDNSVFEDHLLKQYQILPNREHVRINHLGVAVDKGKFTNAIVHSGSRFQLQLKLEASKAIDTVWEEMLNLLYTADFLIGSQVTNGLGRVKPITVMQHKFNLKQPEDLKAFIELTPYAAIHGKEFIPTATKTAFTLHEEFMFTTDAIHTGAGYGDDEVNMANVIEKAILWKSNHEGVKVEDQYIIPGASIKGVLRHRTFYYLCPAYNWATESASLSDYAKQQTIAQAQLETLFGSASENEDGHIGSVIIEDVCIPETAIAETIFQHNSIDRFTGGTLDKMLFSEKVYAINELVCLKIWLHPKENIAPETLEAFKKAIADLKYGQLALGGNTTNGNGFLKVTAHGN</sequence>
<feature type="domain" description="CRISPR type III-associated protein" evidence="2">
    <location>
        <begin position="9"/>
        <end position="182"/>
    </location>
</feature>
<evidence type="ECO:0000256" key="1">
    <source>
        <dbReference type="ARBA" id="ARBA00023118"/>
    </source>
</evidence>
<comment type="caution">
    <text evidence="3">The sequence shown here is derived from an EMBL/GenBank/DDBJ whole genome shotgun (WGS) entry which is preliminary data.</text>
</comment>
<protein>
    <recommendedName>
        <fullName evidence="2">CRISPR type III-associated protein domain-containing protein</fullName>
    </recommendedName>
</protein>
<keyword evidence="4" id="KW-1185">Reference proteome</keyword>
<dbReference type="InterPro" id="IPR005537">
    <property type="entry name" value="RAMP_III_fam"/>
</dbReference>
<feature type="domain" description="CRISPR type III-associated protein" evidence="2">
    <location>
        <begin position="268"/>
        <end position="430"/>
    </location>
</feature>
<evidence type="ECO:0000313" key="4">
    <source>
        <dbReference type="Proteomes" id="UP000619238"/>
    </source>
</evidence>
<dbReference type="EMBL" id="JACGWS010000002">
    <property type="protein sequence ID" value="MBC8753938.1"/>
    <property type="molecule type" value="Genomic_DNA"/>
</dbReference>
<dbReference type="Pfam" id="PF03787">
    <property type="entry name" value="RAMPs"/>
    <property type="match status" value="2"/>
</dbReference>
<dbReference type="CDD" id="cd09726">
    <property type="entry name" value="RAMP_I_III"/>
    <property type="match status" value="2"/>
</dbReference>
<evidence type="ECO:0000313" key="3">
    <source>
        <dbReference type="EMBL" id="MBC8753938.1"/>
    </source>
</evidence>
<dbReference type="RefSeq" id="WP_187560972.1">
    <property type="nucleotide sequence ID" value="NZ_JACGWS010000002.1"/>
</dbReference>
<dbReference type="Proteomes" id="UP000619238">
    <property type="component" value="Unassembled WGS sequence"/>
</dbReference>
<gene>
    <name evidence="3" type="ORF">H2O64_04600</name>
</gene>
<dbReference type="PANTHER" id="PTHR35579:SF6">
    <property type="entry name" value="DUF324 DOMAIN-CONTAINING PROTEIN"/>
    <property type="match status" value="1"/>
</dbReference>
<keyword evidence="1" id="KW-0051">Antiviral defense</keyword>
<dbReference type="PANTHER" id="PTHR35579">
    <property type="entry name" value="CRISPR SYSTEM CMS ENDORIBONUCLEASE CSM3"/>
    <property type="match status" value="1"/>
</dbReference>
<dbReference type="InterPro" id="IPR052216">
    <property type="entry name" value="CRISPR_Csm3_endoribonuclease"/>
</dbReference>
<name>A0ABR7Q666_9FLAO</name>
<proteinExistence type="predicted"/>
<accession>A0ABR7Q666</accession>
<evidence type="ECO:0000259" key="2">
    <source>
        <dbReference type="Pfam" id="PF03787"/>
    </source>
</evidence>
<reference evidence="3 4" key="1">
    <citation type="submission" date="2020-07" db="EMBL/GenBank/DDBJ databases">
        <title>Description of Kordia aestuariivivens sp. nov., isolated from a tidal flat.</title>
        <authorList>
            <person name="Park S."/>
            <person name="Yoon J.-H."/>
        </authorList>
    </citation>
    <scope>NUCLEOTIDE SEQUENCE [LARGE SCALE GENOMIC DNA]</scope>
    <source>
        <strain evidence="3 4">YSTF-M3</strain>
    </source>
</reference>